<sequence length="179" mass="20618">MEYDQEKSKLRVGQTTIKIYKSGGISFWDVVDRLLRTRDKHRDRCEIKIKSVMAISNQKMNTILMNWNIGFILVTYFIGFFTTFVVEMETIDFSEDKGPTPLDKVFNFTKKILIGTGLLSLACLIGIYCVSEIFEVNTFHNIYGSKMLWKVLRRGIQPNSYTKASRGVPQGPEVRLSLE</sequence>
<evidence type="ECO:0000313" key="2">
    <source>
        <dbReference type="Proteomes" id="UP000005239"/>
    </source>
</evidence>
<evidence type="ECO:0000313" key="1">
    <source>
        <dbReference type="EnsemblMetazoa" id="PPA30407.1"/>
    </source>
</evidence>
<dbReference type="Proteomes" id="UP000005239">
    <property type="component" value="Unassembled WGS sequence"/>
</dbReference>
<dbReference type="EnsemblMetazoa" id="PPA30407.1">
    <property type="protein sequence ID" value="PPA30407.1"/>
    <property type="gene ID" value="WBGene00203275"/>
</dbReference>
<reference evidence="1" key="2">
    <citation type="submission" date="2022-06" db="UniProtKB">
        <authorList>
            <consortium name="EnsemblMetazoa"/>
        </authorList>
    </citation>
    <scope>IDENTIFICATION</scope>
    <source>
        <strain evidence="1">PS312</strain>
    </source>
</reference>
<name>A0A2A6CWE8_PRIPA</name>
<protein>
    <submittedName>
        <fullName evidence="1">Uncharacterized protein</fullName>
    </submittedName>
</protein>
<organism evidence="1 2">
    <name type="scientific">Pristionchus pacificus</name>
    <name type="common">Parasitic nematode worm</name>
    <dbReference type="NCBI Taxonomy" id="54126"/>
    <lineage>
        <taxon>Eukaryota</taxon>
        <taxon>Metazoa</taxon>
        <taxon>Ecdysozoa</taxon>
        <taxon>Nematoda</taxon>
        <taxon>Chromadorea</taxon>
        <taxon>Rhabditida</taxon>
        <taxon>Rhabditina</taxon>
        <taxon>Diplogasteromorpha</taxon>
        <taxon>Diplogasteroidea</taxon>
        <taxon>Neodiplogasteridae</taxon>
        <taxon>Pristionchus</taxon>
    </lineage>
</organism>
<dbReference type="AlphaFoldDB" id="A0A2A6CWE8"/>
<accession>A0A8R1UK78</accession>
<keyword evidence="2" id="KW-1185">Reference proteome</keyword>
<reference evidence="2" key="1">
    <citation type="journal article" date="2008" name="Nat. Genet.">
        <title>The Pristionchus pacificus genome provides a unique perspective on nematode lifestyle and parasitism.</title>
        <authorList>
            <person name="Dieterich C."/>
            <person name="Clifton S.W."/>
            <person name="Schuster L.N."/>
            <person name="Chinwalla A."/>
            <person name="Delehaunty K."/>
            <person name="Dinkelacker I."/>
            <person name="Fulton L."/>
            <person name="Fulton R."/>
            <person name="Godfrey J."/>
            <person name="Minx P."/>
            <person name="Mitreva M."/>
            <person name="Roeseler W."/>
            <person name="Tian H."/>
            <person name="Witte H."/>
            <person name="Yang S.P."/>
            <person name="Wilson R.K."/>
            <person name="Sommer R.J."/>
        </authorList>
    </citation>
    <scope>NUCLEOTIDE SEQUENCE [LARGE SCALE GENOMIC DNA]</scope>
    <source>
        <strain evidence="2">PS312</strain>
    </source>
</reference>
<gene>
    <name evidence="1" type="primary">WBGene00203275</name>
</gene>
<proteinExistence type="predicted"/>
<accession>A0A2A6CWE8</accession>